<protein>
    <submittedName>
        <fullName evidence="4">C-type cytochrome biogenesis protein CcmI</fullName>
    </submittedName>
</protein>
<keyword evidence="5" id="KW-1185">Reference proteome</keyword>
<dbReference type="InterPro" id="IPR017560">
    <property type="entry name" value="Cyt_c_biogenesis_CcmI"/>
</dbReference>
<evidence type="ECO:0000313" key="5">
    <source>
        <dbReference type="Proteomes" id="UP000608594"/>
    </source>
</evidence>
<organism evidence="4 5">
    <name type="scientific">Paracoccus amoyensis</name>
    <dbReference type="NCBI Taxonomy" id="2760093"/>
    <lineage>
        <taxon>Bacteria</taxon>
        <taxon>Pseudomonadati</taxon>
        <taxon>Pseudomonadota</taxon>
        <taxon>Alphaproteobacteria</taxon>
        <taxon>Rhodobacterales</taxon>
        <taxon>Paracoccaceae</taxon>
        <taxon>Paracoccus</taxon>
    </lineage>
</organism>
<evidence type="ECO:0000256" key="2">
    <source>
        <dbReference type="PROSITE-ProRule" id="PRU00339"/>
    </source>
</evidence>
<reference evidence="4" key="1">
    <citation type="submission" date="2020-08" db="EMBL/GenBank/DDBJ databases">
        <title>Paracoccus amoyensis sp. nov., isolated from the surface seawater at coast of Xiamen, Fujian.</title>
        <authorList>
            <person name="Lyu L."/>
        </authorList>
    </citation>
    <scope>NUCLEOTIDE SEQUENCE</scope>
    <source>
        <strain evidence="4">11-3</strain>
    </source>
</reference>
<keyword evidence="3" id="KW-1133">Transmembrane helix</keyword>
<feature type="transmembrane region" description="Helical" evidence="3">
    <location>
        <begin position="90"/>
        <end position="111"/>
    </location>
</feature>
<accession>A0A926G7P1</accession>
<comment type="caution">
    <text evidence="4">The sequence shown here is derived from an EMBL/GenBank/DDBJ whole genome shotgun (WGS) entry which is preliminary data.</text>
</comment>
<keyword evidence="3" id="KW-0472">Membrane</keyword>
<evidence type="ECO:0000256" key="3">
    <source>
        <dbReference type="SAM" id="Phobius"/>
    </source>
</evidence>
<dbReference type="Proteomes" id="UP000608594">
    <property type="component" value="Unassembled WGS sequence"/>
</dbReference>
<gene>
    <name evidence="4" type="primary">ccmI</name>
    <name evidence="4" type="ORF">H4P12_11725</name>
</gene>
<keyword evidence="2" id="KW-0802">TPR repeat</keyword>
<evidence type="ECO:0000313" key="4">
    <source>
        <dbReference type="EMBL" id="MBC9247363.1"/>
    </source>
</evidence>
<evidence type="ECO:0000256" key="1">
    <source>
        <dbReference type="ARBA" id="ARBA00022748"/>
    </source>
</evidence>
<dbReference type="NCBIfam" id="TIGR03142">
    <property type="entry name" value="cytochro_ccmI"/>
    <property type="match status" value="1"/>
</dbReference>
<dbReference type="InterPro" id="IPR011990">
    <property type="entry name" value="TPR-like_helical_dom_sf"/>
</dbReference>
<feature type="repeat" description="TPR" evidence="2">
    <location>
        <begin position="250"/>
        <end position="283"/>
    </location>
</feature>
<dbReference type="SUPFAM" id="SSF48452">
    <property type="entry name" value="TPR-like"/>
    <property type="match status" value="1"/>
</dbReference>
<dbReference type="RefSeq" id="WP_187793849.1">
    <property type="nucleotide sequence ID" value="NZ_JACOQL010000003.1"/>
</dbReference>
<dbReference type="Gene3D" id="1.25.40.10">
    <property type="entry name" value="Tetratricopeptide repeat domain"/>
    <property type="match status" value="1"/>
</dbReference>
<name>A0A926G7P1_9RHOB</name>
<proteinExistence type="predicted"/>
<dbReference type="InterPro" id="IPR019734">
    <property type="entry name" value="TPR_rpt"/>
</dbReference>
<dbReference type="AlphaFoldDB" id="A0A926G7P1"/>
<dbReference type="PROSITE" id="PS50005">
    <property type="entry name" value="TPR"/>
    <property type="match status" value="1"/>
</dbReference>
<dbReference type="GO" id="GO:0017004">
    <property type="term" value="P:cytochrome complex assembly"/>
    <property type="evidence" value="ECO:0007669"/>
    <property type="project" value="UniProtKB-KW"/>
</dbReference>
<dbReference type="EMBL" id="JACOQL010000003">
    <property type="protein sequence ID" value="MBC9247363.1"/>
    <property type="molecule type" value="Genomic_DNA"/>
</dbReference>
<keyword evidence="3" id="KW-0812">Transmembrane</keyword>
<keyword evidence="1" id="KW-0201">Cytochrome c-type biogenesis</keyword>
<sequence>MFWIICTALVAIVAMAILTPILRARDDAQAQPVAAYDLQVYRDQLREVDRDLERGVIEAEDAQRLKAEIGRKVLDADRRLNDSSDKNGGAAVALPVIVMALVLVGAAALYWQEGAPGAPDMPMTARIVAAERAYDNRPTQAEAEANAPAAAPVELSEDDRRLIQQLRETVAQRPDDPQGLTFLVTYETRSGNIAAAREAQQRLIDLRGHEATADDHMRLGALMIEAAAGIVTPEAERVLGQALQIDPDQPQARYLIGLMYLQNGRADRTFAIWRRLLEQGPESAPWIAPIRAAMPDLAWLAGQPDYVAPAPVLTGPSAEDIASAEGMTDDERQDFIRGMVAQLEGRLAEQGGSPEEWARLISSLVVIGDTDHAKDIWTEAQSIFAASPQALATVHEAAQKAGLVE</sequence>